<feature type="transmembrane region" description="Helical" evidence="10">
    <location>
        <begin position="361"/>
        <end position="379"/>
    </location>
</feature>
<evidence type="ECO:0000256" key="2">
    <source>
        <dbReference type="ARBA" id="ARBA00022448"/>
    </source>
</evidence>
<dbReference type="InterPro" id="IPR048634">
    <property type="entry name" value="SecD_SecF_C"/>
</dbReference>
<accession>A0A2D6YG46</accession>
<comment type="caution">
    <text evidence="14">The sequence shown here is derived from an EMBL/GenBank/DDBJ whole genome shotgun (WGS) entry which is preliminary data.</text>
</comment>
<dbReference type="GO" id="GO:0006605">
    <property type="term" value="P:protein targeting"/>
    <property type="evidence" value="ECO:0007669"/>
    <property type="project" value="UniProtKB-UniRule"/>
</dbReference>
<name>A0A2D6YG46_9DELT</name>
<dbReference type="SUPFAM" id="SSF82866">
    <property type="entry name" value="Multidrug efflux transporter AcrB transmembrane domain"/>
    <property type="match status" value="1"/>
</dbReference>
<dbReference type="Pfam" id="PF21760">
    <property type="entry name" value="SecD_1st"/>
    <property type="match status" value="1"/>
</dbReference>
<dbReference type="Gene3D" id="1.20.1640.10">
    <property type="entry name" value="Multidrug efflux transporter AcrB transmembrane domain"/>
    <property type="match status" value="1"/>
</dbReference>
<dbReference type="FunFam" id="3.30.1360.200:FF:000002">
    <property type="entry name" value="Preprotein translocase subunit SecD"/>
    <property type="match status" value="1"/>
</dbReference>
<evidence type="ECO:0000256" key="6">
    <source>
        <dbReference type="ARBA" id="ARBA00022927"/>
    </source>
</evidence>
<evidence type="ECO:0000313" key="14">
    <source>
        <dbReference type="EMBL" id="MAH62134.1"/>
    </source>
</evidence>
<feature type="transmembrane region" description="Helical" evidence="10">
    <location>
        <begin position="456"/>
        <end position="478"/>
    </location>
</feature>
<evidence type="ECO:0000256" key="8">
    <source>
        <dbReference type="ARBA" id="ARBA00023010"/>
    </source>
</evidence>
<dbReference type="NCBIfam" id="TIGR01129">
    <property type="entry name" value="secD"/>
    <property type="match status" value="1"/>
</dbReference>
<evidence type="ECO:0000259" key="11">
    <source>
        <dbReference type="Pfam" id="PF02355"/>
    </source>
</evidence>
<dbReference type="FunFam" id="1.20.1640.10:FF:000004">
    <property type="entry name" value="Protein translocase subunit SecD"/>
    <property type="match status" value="1"/>
</dbReference>
<dbReference type="Pfam" id="PF22599">
    <property type="entry name" value="SecDF_P1_head"/>
    <property type="match status" value="1"/>
</dbReference>
<dbReference type="GO" id="GO:0005886">
    <property type="term" value="C:plasma membrane"/>
    <property type="evidence" value="ECO:0007669"/>
    <property type="project" value="UniProtKB-SubCell"/>
</dbReference>
<keyword evidence="5 10" id="KW-0812">Transmembrane</keyword>
<feature type="domain" description="Protein export membrane protein SecD/SecF C-terminal" evidence="11">
    <location>
        <begin position="341"/>
        <end position="503"/>
    </location>
</feature>
<dbReference type="InterPro" id="IPR022813">
    <property type="entry name" value="SecD/SecF_arch_bac"/>
</dbReference>
<dbReference type="GO" id="GO:0065002">
    <property type="term" value="P:intracellular protein transmembrane transport"/>
    <property type="evidence" value="ECO:0007669"/>
    <property type="project" value="UniProtKB-UniRule"/>
</dbReference>
<protein>
    <recommendedName>
        <fullName evidence="10">Protein translocase subunit SecD</fullName>
    </recommendedName>
</protein>
<comment type="caution">
    <text evidence="10">Lacks conserved residue(s) required for the propagation of feature annotation.</text>
</comment>
<evidence type="ECO:0000259" key="13">
    <source>
        <dbReference type="Pfam" id="PF22599"/>
    </source>
</evidence>
<dbReference type="NCBIfam" id="TIGR00916">
    <property type="entry name" value="2A0604s01"/>
    <property type="match status" value="1"/>
</dbReference>
<feature type="domain" description="SecDF P1 head subdomain" evidence="13">
    <location>
        <begin position="234"/>
        <end position="339"/>
    </location>
</feature>
<gene>
    <name evidence="10 14" type="primary">secD</name>
    <name evidence="14" type="ORF">CMN54_01535</name>
</gene>
<keyword evidence="6 10" id="KW-0653">Protein transport</keyword>
<keyword evidence="7 10" id="KW-1133">Transmembrane helix</keyword>
<reference evidence="15" key="1">
    <citation type="submission" date="2017-09" db="EMBL/GenBank/DDBJ databases">
        <title>The Reconstruction of 2,631 Draft Metagenome-Assembled Genomes from the Global Oceans.</title>
        <authorList>
            <person name="Tully B.J."/>
            <person name="Graham E.D."/>
            <person name="Heidelberg J.F."/>
        </authorList>
    </citation>
    <scope>NUCLEOTIDE SEQUENCE [LARGE SCALE GENOMIC DNA]</scope>
</reference>
<dbReference type="GO" id="GO:0043952">
    <property type="term" value="P:protein transport by the Sec complex"/>
    <property type="evidence" value="ECO:0007669"/>
    <property type="project" value="UniProtKB-UniRule"/>
</dbReference>
<keyword evidence="2 10" id="KW-0813">Transport</keyword>
<comment type="similarity">
    <text evidence="10">Belongs to the SecD/SecF family. SecD subfamily.</text>
</comment>
<feature type="transmembrane region" description="Helical" evidence="10">
    <location>
        <begin position="413"/>
        <end position="435"/>
    </location>
</feature>
<comment type="function">
    <text evidence="10">Part of the Sec protein translocase complex. Interacts with the SecYEG preprotein conducting channel. SecDF uses the proton motive force (PMF) to complete protein translocation after the ATP-dependent function of SecA.</text>
</comment>
<evidence type="ECO:0000256" key="9">
    <source>
        <dbReference type="ARBA" id="ARBA00023136"/>
    </source>
</evidence>
<sequence length="523" mass="57930">MNVRVKGLLILLVFAAAVFYSLPTYKAYQPGVDPQKHPNRVNLGLDLQGGMYLDIEIKVEEAVKETVSRTAQELEDLLLDNYVKFVEVRQENNVVILEMEKGETVNLTESPYDRLLVQFTPAEQPNNRTTLTLLPEELTRIQENAITQALEVLRNRIDSLGVSEPTLQRQGDNSIIIQLPGLKDRAQAIELIGPQAVLEFRIVNDDATPAAYNRYTEVVRYEEIRDPVTQEVLSRNPYVLNKEVLLTGEYIRDARVRFDQQTNQPYVSLSFDSIGADRFAKLTERNRGKRLAIVLDDKVQSAPVIREKISGGEASISGQFTTEEAGNLSIVLRSGSLPAPIEIREERTVGASLGEDSVEQGLISLLLGGLLVLIFMMIYYRLAGVFAAFALVFNLLLIIAVLGGVGATLTLPGMAGIVLTTGMAVDANVLIFQRIREELAKSNNLRSSINEGFDRAFKTILDANVTTLFAALALLQFGTGPIKGFAVTLSLGILSSMFTAIVVTRFFFEMIYLNRKQLKAISI</sequence>
<keyword evidence="9 10" id="KW-0472">Membrane</keyword>
<evidence type="ECO:0000256" key="4">
    <source>
        <dbReference type="ARBA" id="ARBA00022519"/>
    </source>
</evidence>
<dbReference type="AlphaFoldDB" id="A0A2D6YG46"/>
<dbReference type="Gene3D" id="3.30.70.3400">
    <property type="match status" value="2"/>
</dbReference>
<evidence type="ECO:0000256" key="3">
    <source>
        <dbReference type="ARBA" id="ARBA00022475"/>
    </source>
</evidence>
<evidence type="ECO:0000256" key="10">
    <source>
        <dbReference type="HAMAP-Rule" id="MF_01463"/>
    </source>
</evidence>
<dbReference type="InterPro" id="IPR048631">
    <property type="entry name" value="SecD_1st"/>
</dbReference>
<keyword evidence="3 10" id="KW-1003">Cell membrane</keyword>
<dbReference type="Pfam" id="PF02355">
    <property type="entry name" value="SecD_SecF_C"/>
    <property type="match status" value="1"/>
</dbReference>
<evidence type="ECO:0000256" key="1">
    <source>
        <dbReference type="ARBA" id="ARBA00004651"/>
    </source>
</evidence>
<dbReference type="PANTHER" id="PTHR30081:SF1">
    <property type="entry name" value="PROTEIN TRANSLOCASE SUBUNIT SECD"/>
    <property type="match status" value="1"/>
</dbReference>
<dbReference type="Gene3D" id="3.30.1360.200">
    <property type="match status" value="1"/>
</dbReference>
<dbReference type="GO" id="GO:0015450">
    <property type="term" value="F:protein-transporting ATPase activity"/>
    <property type="evidence" value="ECO:0007669"/>
    <property type="project" value="InterPro"/>
</dbReference>
<proteinExistence type="inferred from homology"/>
<comment type="subcellular location">
    <subcellularLocation>
        <location evidence="1 10">Cell membrane</location>
        <topology evidence="1 10">Multi-pass membrane protein</topology>
    </subcellularLocation>
</comment>
<evidence type="ECO:0000256" key="7">
    <source>
        <dbReference type="ARBA" id="ARBA00022989"/>
    </source>
</evidence>
<dbReference type="InterPro" id="IPR001036">
    <property type="entry name" value="Acrflvin-R"/>
</dbReference>
<dbReference type="HAMAP" id="MF_01463_B">
    <property type="entry name" value="SecD_B"/>
    <property type="match status" value="1"/>
</dbReference>
<feature type="transmembrane region" description="Helical" evidence="10">
    <location>
        <begin position="386"/>
        <end position="407"/>
    </location>
</feature>
<feature type="transmembrane region" description="Helical" evidence="10">
    <location>
        <begin position="484"/>
        <end position="508"/>
    </location>
</feature>
<feature type="domain" description="Protein translocase subunit SecDF P1" evidence="12">
    <location>
        <begin position="146"/>
        <end position="205"/>
    </location>
</feature>
<dbReference type="InterPro" id="IPR005791">
    <property type="entry name" value="SecD"/>
</dbReference>
<dbReference type="PANTHER" id="PTHR30081">
    <property type="entry name" value="PROTEIN-EXPORT MEMBRANE PROTEIN SEC"/>
    <property type="match status" value="1"/>
</dbReference>
<dbReference type="Proteomes" id="UP000226525">
    <property type="component" value="Unassembled WGS sequence"/>
</dbReference>
<evidence type="ECO:0000256" key="5">
    <source>
        <dbReference type="ARBA" id="ARBA00022692"/>
    </source>
</evidence>
<dbReference type="InterPro" id="IPR055344">
    <property type="entry name" value="SecD_SecF_C_bact"/>
</dbReference>
<dbReference type="EMBL" id="NZEX01000014">
    <property type="protein sequence ID" value="MAH62134.1"/>
    <property type="molecule type" value="Genomic_DNA"/>
</dbReference>
<keyword evidence="8 10" id="KW-0811">Translocation</keyword>
<organism evidence="14 15">
    <name type="scientific">SAR324 cluster bacterium</name>
    <dbReference type="NCBI Taxonomy" id="2024889"/>
    <lineage>
        <taxon>Bacteria</taxon>
        <taxon>Deltaproteobacteria</taxon>
        <taxon>SAR324 cluster</taxon>
    </lineage>
</organism>
<dbReference type="PRINTS" id="PR00702">
    <property type="entry name" value="ACRIFLAVINRP"/>
</dbReference>
<keyword evidence="4" id="KW-0997">Cell inner membrane</keyword>
<comment type="subunit">
    <text evidence="10">Forms a complex with SecF. Part of the essential Sec protein translocation apparatus which comprises SecA, SecYEG and auxiliary proteins SecDF. Other proteins may also be involved.</text>
</comment>
<evidence type="ECO:0000259" key="12">
    <source>
        <dbReference type="Pfam" id="PF21760"/>
    </source>
</evidence>
<dbReference type="InterPro" id="IPR054384">
    <property type="entry name" value="SecDF_P1_head"/>
</dbReference>
<evidence type="ECO:0000313" key="15">
    <source>
        <dbReference type="Proteomes" id="UP000226525"/>
    </source>
</evidence>